<dbReference type="InterPro" id="IPR006528">
    <property type="entry name" value="Phage_head_morphogenesis_dom"/>
</dbReference>
<feature type="region of interest" description="Disordered" evidence="1">
    <location>
        <begin position="419"/>
        <end position="472"/>
    </location>
</feature>
<dbReference type="NCBIfam" id="TIGR01641">
    <property type="entry name" value="phageSPP1_gp7"/>
    <property type="match status" value="1"/>
</dbReference>
<dbReference type="RefSeq" id="WP_082790370.1">
    <property type="nucleotide sequence ID" value="NZ_CP181246.1"/>
</dbReference>
<evidence type="ECO:0000256" key="1">
    <source>
        <dbReference type="SAM" id="MobiDB-lite"/>
    </source>
</evidence>
<proteinExistence type="predicted"/>
<dbReference type="InterPro" id="IPR040824">
    <property type="entry name" value="LPD3"/>
</dbReference>
<feature type="region of interest" description="Disordered" evidence="1">
    <location>
        <begin position="733"/>
        <end position="759"/>
    </location>
</feature>
<accession>A0A378UKY0</accession>
<dbReference type="Pfam" id="PF04233">
    <property type="entry name" value="Phage_Mu_F"/>
    <property type="match status" value="1"/>
</dbReference>
<organism evidence="4 5">
    <name type="scientific">Bergeriella denitrificans</name>
    <name type="common">Neisseria denitrificans</name>
    <dbReference type="NCBI Taxonomy" id="494"/>
    <lineage>
        <taxon>Bacteria</taxon>
        <taxon>Pseudomonadati</taxon>
        <taxon>Pseudomonadota</taxon>
        <taxon>Betaproteobacteria</taxon>
        <taxon>Neisseriales</taxon>
        <taxon>Neisseriaceae</taxon>
        <taxon>Bergeriella</taxon>
    </lineage>
</organism>
<name>A0A378UKY0_BERDE</name>
<dbReference type="Proteomes" id="UP000254651">
    <property type="component" value="Unassembled WGS sequence"/>
</dbReference>
<gene>
    <name evidence="4" type="ORF">NCTC10295_02170</name>
</gene>
<feature type="domain" description="Phage head morphogenesis" evidence="2">
    <location>
        <begin position="614"/>
        <end position="721"/>
    </location>
</feature>
<dbReference type="InterPro" id="IPR006944">
    <property type="entry name" value="Phage/GTA_portal"/>
</dbReference>
<reference evidence="4 5" key="1">
    <citation type="submission" date="2018-06" db="EMBL/GenBank/DDBJ databases">
        <authorList>
            <consortium name="Pathogen Informatics"/>
            <person name="Doyle S."/>
        </authorList>
    </citation>
    <scope>NUCLEOTIDE SEQUENCE [LARGE SCALE GENOMIC DNA]</scope>
    <source>
        <strain evidence="4 5">NCTC10295</strain>
    </source>
</reference>
<dbReference type="AlphaFoldDB" id="A0A378UKY0"/>
<feature type="domain" description="Large polyvalent protein-associated" evidence="3">
    <location>
        <begin position="765"/>
        <end position="875"/>
    </location>
</feature>
<protein>
    <submittedName>
        <fullName evidence="4">Phage associated protein</fullName>
    </submittedName>
</protein>
<keyword evidence="5" id="KW-1185">Reference proteome</keyword>
<evidence type="ECO:0000259" key="3">
    <source>
        <dbReference type="Pfam" id="PF18798"/>
    </source>
</evidence>
<evidence type="ECO:0000313" key="4">
    <source>
        <dbReference type="EMBL" id="STZ77353.1"/>
    </source>
</evidence>
<dbReference type="Pfam" id="PF18798">
    <property type="entry name" value="LPD3"/>
    <property type="match status" value="1"/>
</dbReference>
<evidence type="ECO:0000313" key="5">
    <source>
        <dbReference type="Proteomes" id="UP000254651"/>
    </source>
</evidence>
<sequence>MGNKTPLSAGFVARAAEGIKFALTGKSDWFNAGSAPPPVAPDDVKGRAQDYEPYWNTGQSRPRQGEAVGFRDLRYLADNYDILRLVIETRKDQMEKLDWTIQRRDVEATADDESKRKDGRIDDAVAFFRRPDKLNNWNDWLRMLLEDLFVIDAPCIYPRKTLGGDLYALELIDGATIKRVIDDYGRTPMPPETAYQQVLRGLPAVDYTADELIYRPRNQRTYKVYGYSPVEQIITTVNIALRRMSHQLEYYRSGSVPDALVGVPESWTRDDIQRFQDYWDLLISGNNAERRKMRFVPGELSRNFHETKQPPLKDMYDEWLARVVCFCFSIEPTPFVAQVNRAVAETSREQSLAEGLEPLKNWVKSIIDDVLSRFMGMAEYEFVWVSDDAQSPREQAEIFVMYANANILTVDEVRAELGRDPLPKDEMPSENGKPDDDEPPPDGESGKPEKLSENIPDNSDNEAEKLGKSESPISAEEAAALIEAELAALSDDVAAQVAAMLKNAAIDFEADDWQAEVRRIAETVSQGLDFAPWAVLAAAVEPVLRQAAQQAAYTALIQVMPAPAVGMVTAIRARAAAWAAQRAAEMVGMKWVDGLLVQNPNAEWQITEGARGMIRQAVKDALENGDSPAELAGRLKTSHAFSKTRATTIARTEMARADGMGTYIGWSETGLVNGKEWLTAEDDKVSEICNENGAAGVVGLHEHFPSGDLMPPSHPNCRCVVLPVVDTAKLAKGYNPNQPRDKSGRWTDGSPAITVSGDELGSFDDTKTMRKAAMQYARDHFVGKTYRNESSGHDIQVTWQGVKHAASNANPVELALFVKLDELPVKLKYEASFPDKSGRPDIIAAHKYSGIAVVGNERLNIGMVVRELKDGHKYYDHFVLKDE</sequence>
<dbReference type="EMBL" id="UGQS01000002">
    <property type="protein sequence ID" value="STZ77353.1"/>
    <property type="molecule type" value="Genomic_DNA"/>
</dbReference>
<evidence type="ECO:0000259" key="2">
    <source>
        <dbReference type="Pfam" id="PF04233"/>
    </source>
</evidence>
<dbReference type="Pfam" id="PF04860">
    <property type="entry name" value="Phage_portal"/>
    <property type="match status" value="1"/>
</dbReference>